<dbReference type="AlphaFoldDB" id="A0A7Y3RK72"/>
<comment type="caution">
    <text evidence="2">The sequence shown here is derived from an EMBL/GenBank/DDBJ whole genome shotgun (WGS) entry which is preliminary data.</text>
</comment>
<evidence type="ECO:0000313" key="3">
    <source>
        <dbReference type="Proteomes" id="UP000536835"/>
    </source>
</evidence>
<keyword evidence="1" id="KW-0175">Coiled coil</keyword>
<dbReference type="EMBL" id="JABFCX010000002">
    <property type="protein sequence ID" value="NNU15056.1"/>
    <property type="molecule type" value="Genomic_DNA"/>
</dbReference>
<dbReference type="Proteomes" id="UP000536835">
    <property type="component" value="Unassembled WGS sequence"/>
</dbReference>
<evidence type="ECO:0000313" key="2">
    <source>
        <dbReference type="EMBL" id="NNU15056.1"/>
    </source>
</evidence>
<keyword evidence="3" id="KW-1185">Reference proteome</keyword>
<protein>
    <recommendedName>
        <fullName evidence="4">Cell division protein FtsL</fullName>
    </recommendedName>
</protein>
<reference evidence="2 3" key="1">
    <citation type="submission" date="2020-05" db="EMBL/GenBank/DDBJ databases">
        <title>Parvularcula mediterraneae sp. nov., isolated from polypropylene straw from shallow seawater of the seashore of Laganas in Zakynthos island, Greece.</title>
        <authorList>
            <person name="Szabo I."/>
            <person name="Al-Omari J."/>
            <person name="Rado J."/>
            <person name="Szerdahelyi G.S."/>
        </authorList>
    </citation>
    <scope>NUCLEOTIDE SEQUENCE [LARGE SCALE GENOMIC DNA]</scope>
    <source>
        <strain evidence="2 3">ZS-1/3</strain>
    </source>
</reference>
<sequence>MIRFATFTILIAAVAGAAIFRLTAEHEVRAERRAIAKLERQQAKLQAEVDRLRFEVEVLESAPRLNELSADRLPLTPGSGRQMADGDVLLEAIDPAARLEDYP</sequence>
<organism evidence="2 3">
    <name type="scientific">Parvularcula mediterranea</name>
    <dbReference type="NCBI Taxonomy" id="2732508"/>
    <lineage>
        <taxon>Bacteria</taxon>
        <taxon>Pseudomonadati</taxon>
        <taxon>Pseudomonadota</taxon>
        <taxon>Alphaproteobacteria</taxon>
        <taxon>Parvularculales</taxon>
        <taxon>Parvularculaceae</taxon>
        <taxon>Parvularcula</taxon>
    </lineage>
</organism>
<evidence type="ECO:0000256" key="1">
    <source>
        <dbReference type="SAM" id="Coils"/>
    </source>
</evidence>
<dbReference type="RefSeq" id="WP_173196217.1">
    <property type="nucleotide sequence ID" value="NZ_JABFCX010000002.1"/>
</dbReference>
<proteinExistence type="predicted"/>
<accession>A0A7Y3RK72</accession>
<gene>
    <name evidence="2" type="ORF">HK107_01795</name>
</gene>
<evidence type="ECO:0008006" key="4">
    <source>
        <dbReference type="Google" id="ProtNLM"/>
    </source>
</evidence>
<name>A0A7Y3RK72_9PROT</name>
<feature type="coiled-coil region" evidence="1">
    <location>
        <begin position="21"/>
        <end position="62"/>
    </location>
</feature>